<organism evidence="2">
    <name type="scientific">Arcella intermedia</name>
    <dbReference type="NCBI Taxonomy" id="1963864"/>
    <lineage>
        <taxon>Eukaryota</taxon>
        <taxon>Amoebozoa</taxon>
        <taxon>Tubulinea</taxon>
        <taxon>Elardia</taxon>
        <taxon>Arcellinida</taxon>
        <taxon>Sphaerothecina</taxon>
        <taxon>Arcellidae</taxon>
        <taxon>Arcella</taxon>
    </lineage>
</organism>
<dbReference type="SUPFAM" id="SSF51735">
    <property type="entry name" value="NAD(P)-binding Rossmann-fold domains"/>
    <property type="match status" value="1"/>
</dbReference>
<dbReference type="Gene3D" id="3.40.50.720">
    <property type="entry name" value="NAD(P)-binding Rossmann-like Domain"/>
    <property type="match status" value="1"/>
</dbReference>
<dbReference type="AlphaFoldDB" id="A0A6B2LDE0"/>
<dbReference type="InterPro" id="IPR052228">
    <property type="entry name" value="Sec_Metab_Biosynth_Oxidored"/>
</dbReference>
<sequence>MIGGTKGIGLSIAEKLMRSGVHVTLVGRTEPKQVSSHPNVEFVGADLSSMREARALADRMKEKDFDAIFMTIGVAPLVRSYTAEGIESDLAVSYLCRHVVMDQMLKNGFGSGRPESSKPRVISIAYPGLWFTPGALDDINWERTPYDFKAHINTHIFNEALVHFLSQKHLNIEIIGLAPGWLSTPGLNSMTQGTIFEKVLPTLVDVLFQTKEHFVENVVIPLLMSPEIKSGSVFNSVGTEILPNSWLAVDLLKRSKELVTLNHNLLRKYNLTEDPLDVSF</sequence>
<dbReference type="InterPro" id="IPR002347">
    <property type="entry name" value="SDR_fam"/>
</dbReference>
<reference evidence="2" key="1">
    <citation type="journal article" date="2020" name="J. Eukaryot. Microbiol.">
        <title>De novo Sequencing, Assembly and Annotation of the Transcriptome for the Free-Living Testate Amoeba Arcella intermedia.</title>
        <authorList>
            <person name="Ribeiro G.M."/>
            <person name="Porfirio-Sousa A.L."/>
            <person name="Maurer-Alcala X.X."/>
            <person name="Katz L.A."/>
            <person name="Lahr D.J.G."/>
        </authorList>
    </citation>
    <scope>NUCLEOTIDE SEQUENCE</scope>
</reference>
<dbReference type="PANTHER" id="PTHR47534:SF3">
    <property type="entry name" value="ALCOHOL DEHYDROGENASE-LIKE C-TERMINAL DOMAIN-CONTAINING PROTEIN"/>
    <property type="match status" value="1"/>
</dbReference>
<evidence type="ECO:0000256" key="1">
    <source>
        <dbReference type="ARBA" id="ARBA00023002"/>
    </source>
</evidence>
<evidence type="ECO:0008006" key="3">
    <source>
        <dbReference type="Google" id="ProtNLM"/>
    </source>
</evidence>
<accession>A0A6B2LDE0</accession>
<name>A0A6B2LDE0_9EUKA</name>
<dbReference type="PANTHER" id="PTHR47534">
    <property type="entry name" value="YALI0E05731P"/>
    <property type="match status" value="1"/>
</dbReference>
<proteinExistence type="predicted"/>
<dbReference type="Pfam" id="PF00106">
    <property type="entry name" value="adh_short"/>
    <property type="match status" value="1"/>
</dbReference>
<keyword evidence="1" id="KW-0560">Oxidoreductase</keyword>
<evidence type="ECO:0000313" key="2">
    <source>
        <dbReference type="EMBL" id="NDV34758.1"/>
    </source>
</evidence>
<dbReference type="InterPro" id="IPR036291">
    <property type="entry name" value="NAD(P)-bd_dom_sf"/>
</dbReference>
<dbReference type="EMBL" id="GIBP01005789">
    <property type="protein sequence ID" value="NDV34758.1"/>
    <property type="molecule type" value="Transcribed_RNA"/>
</dbReference>
<dbReference type="GO" id="GO:0016491">
    <property type="term" value="F:oxidoreductase activity"/>
    <property type="evidence" value="ECO:0007669"/>
    <property type="project" value="UniProtKB-KW"/>
</dbReference>
<protein>
    <recommendedName>
        <fullName evidence="3">NAD(P)-binding domain-containing protein</fullName>
    </recommendedName>
</protein>